<dbReference type="EMBL" id="AZIM01007664">
    <property type="protein sequence ID" value="ETE57847.1"/>
    <property type="molecule type" value="Genomic_DNA"/>
</dbReference>
<keyword evidence="3" id="KW-1185">Reference proteome</keyword>
<evidence type="ECO:0000313" key="2">
    <source>
        <dbReference type="EMBL" id="ETE57847.1"/>
    </source>
</evidence>
<proteinExistence type="predicted"/>
<dbReference type="Proteomes" id="UP000018936">
    <property type="component" value="Unassembled WGS sequence"/>
</dbReference>
<gene>
    <name evidence="2" type="ORF">L345_16436</name>
</gene>
<sequence length="89" mass="10158">MTKDYSCDGAAPSQKDNEGEKGQDVDQAANQSSNVCIVEENTNEIAHGYDGEAVVQNVQEQDRNIYFWEDTPKFENKNKKYRRKILELA</sequence>
<evidence type="ECO:0000256" key="1">
    <source>
        <dbReference type="SAM" id="MobiDB-lite"/>
    </source>
</evidence>
<feature type="non-terminal residue" evidence="2">
    <location>
        <position position="89"/>
    </location>
</feature>
<accession>V8N8F4</accession>
<reference evidence="2 3" key="1">
    <citation type="journal article" date="2013" name="Proc. Natl. Acad. Sci. U.S.A.">
        <title>The king cobra genome reveals dynamic gene evolution and adaptation in the snake venom system.</title>
        <authorList>
            <person name="Vonk F.J."/>
            <person name="Casewell N.R."/>
            <person name="Henkel C.V."/>
            <person name="Heimberg A.M."/>
            <person name="Jansen H.J."/>
            <person name="McCleary R.J."/>
            <person name="Kerkkamp H.M."/>
            <person name="Vos R.A."/>
            <person name="Guerreiro I."/>
            <person name="Calvete J.J."/>
            <person name="Wuster W."/>
            <person name="Woods A.E."/>
            <person name="Logan J.M."/>
            <person name="Harrison R.A."/>
            <person name="Castoe T.A."/>
            <person name="de Koning A.P."/>
            <person name="Pollock D.D."/>
            <person name="Yandell M."/>
            <person name="Calderon D."/>
            <person name="Renjifo C."/>
            <person name="Currier R.B."/>
            <person name="Salgado D."/>
            <person name="Pla D."/>
            <person name="Sanz L."/>
            <person name="Hyder A.S."/>
            <person name="Ribeiro J.M."/>
            <person name="Arntzen J.W."/>
            <person name="van den Thillart G.E."/>
            <person name="Boetzer M."/>
            <person name="Pirovano W."/>
            <person name="Dirks R.P."/>
            <person name="Spaink H.P."/>
            <person name="Duboule D."/>
            <person name="McGlinn E."/>
            <person name="Kini R.M."/>
            <person name="Richardson M.K."/>
        </authorList>
    </citation>
    <scope>NUCLEOTIDE SEQUENCE</scope>
    <source>
        <tissue evidence="2">Blood</tissue>
    </source>
</reference>
<feature type="region of interest" description="Disordered" evidence="1">
    <location>
        <begin position="1"/>
        <end position="33"/>
    </location>
</feature>
<name>V8N8F4_OPHHA</name>
<feature type="compositionally biased region" description="Basic and acidic residues" evidence="1">
    <location>
        <begin position="15"/>
        <end position="24"/>
    </location>
</feature>
<organism evidence="2 3">
    <name type="scientific">Ophiophagus hannah</name>
    <name type="common">King cobra</name>
    <name type="synonym">Naja hannah</name>
    <dbReference type="NCBI Taxonomy" id="8665"/>
    <lineage>
        <taxon>Eukaryota</taxon>
        <taxon>Metazoa</taxon>
        <taxon>Chordata</taxon>
        <taxon>Craniata</taxon>
        <taxon>Vertebrata</taxon>
        <taxon>Euteleostomi</taxon>
        <taxon>Lepidosauria</taxon>
        <taxon>Squamata</taxon>
        <taxon>Bifurcata</taxon>
        <taxon>Unidentata</taxon>
        <taxon>Episquamata</taxon>
        <taxon>Toxicofera</taxon>
        <taxon>Serpentes</taxon>
        <taxon>Colubroidea</taxon>
        <taxon>Elapidae</taxon>
        <taxon>Elapinae</taxon>
        <taxon>Ophiophagus</taxon>
    </lineage>
</organism>
<protein>
    <submittedName>
        <fullName evidence="2">Uncharacterized protein</fullName>
    </submittedName>
</protein>
<evidence type="ECO:0000313" key="3">
    <source>
        <dbReference type="Proteomes" id="UP000018936"/>
    </source>
</evidence>
<comment type="caution">
    <text evidence="2">The sequence shown here is derived from an EMBL/GenBank/DDBJ whole genome shotgun (WGS) entry which is preliminary data.</text>
</comment>
<dbReference type="AlphaFoldDB" id="V8N8F4"/>